<sequence length="40" mass="4416">MVHFHSNPIILRKYFPTSMLPVGYGGEIPDIKTPKTGSDA</sequence>
<gene>
    <name evidence="1" type="ORF">LARSCL_LOCUS18350</name>
</gene>
<evidence type="ECO:0000313" key="2">
    <source>
        <dbReference type="Proteomes" id="UP001497382"/>
    </source>
</evidence>
<accession>A0AAV2BDH1</accession>
<proteinExistence type="predicted"/>
<comment type="caution">
    <text evidence="1">The sequence shown here is derived from an EMBL/GenBank/DDBJ whole genome shotgun (WGS) entry which is preliminary data.</text>
</comment>
<organism evidence="1 2">
    <name type="scientific">Larinioides sclopetarius</name>
    <dbReference type="NCBI Taxonomy" id="280406"/>
    <lineage>
        <taxon>Eukaryota</taxon>
        <taxon>Metazoa</taxon>
        <taxon>Ecdysozoa</taxon>
        <taxon>Arthropoda</taxon>
        <taxon>Chelicerata</taxon>
        <taxon>Arachnida</taxon>
        <taxon>Araneae</taxon>
        <taxon>Araneomorphae</taxon>
        <taxon>Entelegynae</taxon>
        <taxon>Araneoidea</taxon>
        <taxon>Araneidae</taxon>
        <taxon>Larinioides</taxon>
    </lineage>
</organism>
<dbReference type="EMBL" id="CAXIEN010000333">
    <property type="protein sequence ID" value="CAL1293700.1"/>
    <property type="molecule type" value="Genomic_DNA"/>
</dbReference>
<protein>
    <submittedName>
        <fullName evidence="1">Uncharacterized protein</fullName>
    </submittedName>
</protein>
<evidence type="ECO:0000313" key="1">
    <source>
        <dbReference type="EMBL" id="CAL1293700.1"/>
    </source>
</evidence>
<dbReference type="AlphaFoldDB" id="A0AAV2BDH1"/>
<keyword evidence="2" id="KW-1185">Reference proteome</keyword>
<dbReference type="Proteomes" id="UP001497382">
    <property type="component" value="Unassembled WGS sequence"/>
</dbReference>
<name>A0AAV2BDH1_9ARAC</name>
<reference evidence="1 2" key="1">
    <citation type="submission" date="2024-04" db="EMBL/GenBank/DDBJ databases">
        <authorList>
            <person name="Rising A."/>
            <person name="Reimegard J."/>
            <person name="Sonavane S."/>
            <person name="Akerstrom W."/>
            <person name="Nylinder S."/>
            <person name="Hedman E."/>
            <person name="Kallberg Y."/>
        </authorList>
    </citation>
    <scope>NUCLEOTIDE SEQUENCE [LARGE SCALE GENOMIC DNA]</scope>
</reference>